<gene>
    <name evidence="2" type="ORF">EV193_110197</name>
</gene>
<keyword evidence="3" id="KW-1185">Reference proteome</keyword>
<comment type="caution">
    <text evidence="2">The sequence shown here is derived from an EMBL/GenBank/DDBJ whole genome shotgun (WGS) entry which is preliminary data.</text>
</comment>
<protein>
    <submittedName>
        <fullName evidence="2">Phosphotransferase family enzyme</fullName>
    </submittedName>
</protein>
<dbReference type="Gene3D" id="3.90.1200.10">
    <property type="match status" value="1"/>
</dbReference>
<organism evidence="2 3">
    <name type="scientific">Herbihabitans rhizosphaerae</name>
    <dbReference type="NCBI Taxonomy" id="1872711"/>
    <lineage>
        <taxon>Bacteria</taxon>
        <taxon>Bacillati</taxon>
        <taxon>Actinomycetota</taxon>
        <taxon>Actinomycetes</taxon>
        <taxon>Pseudonocardiales</taxon>
        <taxon>Pseudonocardiaceae</taxon>
        <taxon>Herbihabitans</taxon>
    </lineage>
</organism>
<dbReference type="Pfam" id="PF01636">
    <property type="entry name" value="APH"/>
    <property type="match status" value="1"/>
</dbReference>
<feature type="domain" description="Aminoglycoside phosphotransferase" evidence="1">
    <location>
        <begin position="54"/>
        <end position="226"/>
    </location>
</feature>
<dbReference type="AlphaFoldDB" id="A0A4V2ERU1"/>
<reference evidence="2 3" key="1">
    <citation type="submission" date="2019-02" db="EMBL/GenBank/DDBJ databases">
        <title>Genomic Encyclopedia of Type Strains, Phase IV (KMG-IV): sequencing the most valuable type-strain genomes for metagenomic binning, comparative biology and taxonomic classification.</title>
        <authorList>
            <person name="Goeker M."/>
        </authorList>
    </citation>
    <scope>NUCLEOTIDE SEQUENCE [LARGE SCALE GENOMIC DNA]</scope>
    <source>
        <strain evidence="2 3">DSM 101727</strain>
    </source>
</reference>
<dbReference type="InterPro" id="IPR011009">
    <property type="entry name" value="Kinase-like_dom_sf"/>
</dbReference>
<accession>A0A4V2ERU1</accession>
<name>A0A4V2ERU1_9PSEU</name>
<dbReference type="GO" id="GO:0016740">
    <property type="term" value="F:transferase activity"/>
    <property type="evidence" value="ECO:0007669"/>
    <property type="project" value="UniProtKB-KW"/>
</dbReference>
<keyword evidence="2" id="KW-0808">Transferase</keyword>
<evidence type="ECO:0000313" key="3">
    <source>
        <dbReference type="Proteomes" id="UP000294257"/>
    </source>
</evidence>
<dbReference type="SUPFAM" id="SSF56112">
    <property type="entry name" value="Protein kinase-like (PK-like)"/>
    <property type="match status" value="1"/>
</dbReference>
<evidence type="ECO:0000259" key="1">
    <source>
        <dbReference type="Pfam" id="PF01636"/>
    </source>
</evidence>
<evidence type="ECO:0000313" key="2">
    <source>
        <dbReference type="EMBL" id="RZS34047.1"/>
    </source>
</evidence>
<dbReference type="InterPro" id="IPR002575">
    <property type="entry name" value="Aminoglycoside_PTrfase"/>
</dbReference>
<sequence>MSSAVDAAIGLARSLGVRAGEPEVLSDGANVIVHLRPAPVVARVATLTALIRPGVAAWLGRDIALAEFLAAQGVPVVTPSADLPPGPHERDGFAISFFTYVEHDDVTPSPATVGAMLGELHAALRSYPGELPSGGPFDDTEQSVVFLAASGAITGEQAELFRAEADRLRGALAGVPVQPLHGDAHPGNLIASRKGLLWNDFEDTWRGPAAWDHACLANTRRLDGWAALEALPSPPDAEALDACLALRRLFGVLWRLVFADRFPHRRAEAEAHLASWLDQRSASRAARSRRSR</sequence>
<dbReference type="Proteomes" id="UP000294257">
    <property type="component" value="Unassembled WGS sequence"/>
</dbReference>
<dbReference type="EMBL" id="SGWQ01000010">
    <property type="protein sequence ID" value="RZS34047.1"/>
    <property type="molecule type" value="Genomic_DNA"/>
</dbReference>
<proteinExistence type="predicted"/>
<dbReference type="RefSeq" id="WP_130347395.1">
    <property type="nucleotide sequence ID" value="NZ_SGWQ01000010.1"/>
</dbReference>
<dbReference type="OrthoDB" id="115252at2"/>